<feature type="transmembrane region" description="Helical" evidence="1">
    <location>
        <begin position="149"/>
        <end position="168"/>
    </location>
</feature>
<evidence type="ECO:0000313" key="2">
    <source>
        <dbReference type="EMBL" id="GJM63329.1"/>
    </source>
</evidence>
<feature type="transmembrane region" description="Helical" evidence="1">
    <location>
        <begin position="60"/>
        <end position="79"/>
    </location>
</feature>
<dbReference type="InterPro" id="IPR008537">
    <property type="entry name" value="DUF819"/>
</dbReference>
<accession>A0AAN4W0A0</accession>
<feature type="transmembrane region" description="Helical" evidence="1">
    <location>
        <begin position="238"/>
        <end position="255"/>
    </location>
</feature>
<keyword evidence="1" id="KW-0812">Transmembrane</keyword>
<keyword evidence="1" id="KW-0472">Membrane</keyword>
<feature type="transmembrane region" description="Helical" evidence="1">
    <location>
        <begin position="267"/>
        <end position="284"/>
    </location>
</feature>
<organism evidence="2 3">
    <name type="scientific">Persicobacter diffluens</name>
    <dbReference type="NCBI Taxonomy" id="981"/>
    <lineage>
        <taxon>Bacteria</taxon>
        <taxon>Pseudomonadati</taxon>
        <taxon>Bacteroidota</taxon>
        <taxon>Cytophagia</taxon>
        <taxon>Cytophagales</taxon>
        <taxon>Persicobacteraceae</taxon>
        <taxon>Persicobacter</taxon>
    </lineage>
</organism>
<evidence type="ECO:0000256" key="1">
    <source>
        <dbReference type="SAM" id="Phobius"/>
    </source>
</evidence>
<dbReference type="EMBL" id="BQKE01000002">
    <property type="protein sequence ID" value="GJM63329.1"/>
    <property type="molecule type" value="Genomic_DNA"/>
</dbReference>
<dbReference type="RefSeq" id="WP_338238508.1">
    <property type="nucleotide sequence ID" value="NZ_BQKE01000002.1"/>
</dbReference>
<comment type="caution">
    <text evidence="2">The sequence shown here is derived from an EMBL/GenBank/DDBJ whole genome shotgun (WGS) entry which is preliminary data.</text>
</comment>
<feature type="transmembrane region" description="Helical" evidence="1">
    <location>
        <begin position="91"/>
        <end position="110"/>
    </location>
</feature>
<feature type="transmembrane region" description="Helical" evidence="1">
    <location>
        <begin position="212"/>
        <end position="232"/>
    </location>
</feature>
<protein>
    <submittedName>
        <fullName evidence="2">Beta-carotene 15,15'-monooxygenase</fullName>
    </submittedName>
</protein>
<dbReference type="PANTHER" id="PTHR34289:SF8">
    <property type="entry name" value="DUF819 DOMAIN-CONTAINING PROTEIN"/>
    <property type="match status" value="1"/>
</dbReference>
<evidence type="ECO:0000313" key="3">
    <source>
        <dbReference type="Proteomes" id="UP001310022"/>
    </source>
</evidence>
<gene>
    <name evidence="2" type="ORF">PEDI_38810</name>
</gene>
<keyword evidence="3" id="KW-1185">Reference proteome</keyword>
<dbReference type="AlphaFoldDB" id="A0AAN4W0A0"/>
<dbReference type="PANTHER" id="PTHR34289">
    <property type="entry name" value="PROTEIN, PUTATIVE (DUF819)-RELATED"/>
    <property type="match status" value="1"/>
</dbReference>
<feature type="transmembrane region" description="Helical" evidence="1">
    <location>
        <begin position="6"/>
        <end position="23"/>
    </location>
</feature>
<keyword evidence="1" id="KW-1133">Transmembrane helix</keyword>
<name>A0AAN4W0A0_9BACT</name>
<feature type="transmembrane region" description="Helical" evidence="1">
    <location>
        <begin position="352"/>
        <end position="374"/>
    </location>
</feature>
<dbReference type="Pfam" id="PF05684">
    <property type="entry name" value="DUF819"/>
    <property type="match status" value="1"/>
</dbReference>
<feature type="transmembrane region" description="Helical" evidence="1">
    <location>
        <begin position="326"/>
        <end position="346"/>
    </location>
</feature>
<proteinExistence type="predicted"/>
<sequence>MELIVWSIFFLIAPLFVYFLLYRFPVLHRVGAVILSYGLGLLAGNIGWNSSELLPLKNELISISIPLAIPLLLFSSNIKDSRQMAGNSIKAMLAGMLSIILIVSLLTFTYHAELSEWWKIAGLFVGVYTGGTPNLASLKLMLEVDENTYLLLHTSDMILSGLFLLFLISIGEKVIGKVLGTPQNLQEISLAPEETAKKEWHIFKGKGMLKTLTSLAVSVTCLGLAYLLSLAFDPTLQTPVIMLGLTTLGIGASFIPRIRQLENSFDLGMYLILVFSTLVASMVQVEDFFQQANGSLFFLTAIVLFSSLLLHLLLCKILKVDAHSMIISATALVCSPPFVPMVAGALKNKKIILSGLTIGIIGYAVGNYLGYFIAISLKSIP</sequence>
<dbReference type="Proteomes" id="UP001310022">
    <property type="component" value="Unassembled WGS sequence"/>
</dbReference>
<feature type="transmembrane region" description="Helical" evidence="1">
    <location>
        <begin position="296"/>
        <end position="314"/>
    </location>
</feature>
<reference evidence="2 3" key="1">
    <citation type="submission" date="2021-12" db="EMBL/GenBank/DDBJ databases">
        <title>Genome sequencing of bacteria with rrn-lacking chromosome and rrn-plasmid.</title>
        <authorList>
            <person name="Anda M."/>
            <person name="Iwasaki W."/>
        </authorList>
    </citation>
    <scope>NUCLEOTIDE SEQUENCE [LARGE SCALE GENOMIC DNA]</scope>
    <source>
        <strain evidence="2 3">NBRC 15940</strain>
    </source>
</reference>
<feature type="transmembrane region" description="Helical" evidence="1">
    <location>
        <begin position="30"/>
        <end position="48"/>
    </location>
</feature>